<dbReference type="InterPro" id="IPR013083">
    <property type="entry name" value="Znf_RING/FYVE/PHD"/>
</dbReference>
<dbReference type="PANTHER" id="PTHR25462:SF306">
    <property type="entry name" value="TRIPARTITE MOTIF CONTAINING 9"/>
    <property type="match status" value="1"/>
</dbReference>
<evidence type="ECO:0000256" key="3">
    <source>
        <dbReference type="ARBA" id="ARBA00022833"/>
    </source>
</evidence>
<dbReference type="AlphaFoldDB" id="A0A2C9M4N0"/>
<dbReference type="GO" id="GO:0008270">
    <property type="term" value="F:zinc ion binding"/>
    <property type="evidence" value="ECO:0007669"/>
    <property type="project" value="UniProtKB-KW"/>
</dbReference>
<dbReference type="Pfam" id="PF13445">
    <property type="entry name" value="zf-RING_UBOX"/>
    <property type="match status" value="1"/>
</dbReference>
<dbReference type="CDD" id="cd19801">
    <property type="entry name" value="Bbox1_MID"/>
    <property type="match status" value="1"/>
</dbReference>
<dbReference type="Gene3D" id="3.30.40.10">
    <property type="entry name" value="Zinc/RING finger domain, C3HC4 (zinc finger)"/>
    <property type="match status" value="1"/>
</dbReference>
<sequence>MAVSTGISDELICSICLDLFNTPILLPCAHTFCKQCLINVSERSTLRRQQSSQGGGSEEKLPPTIFCPNCRLEVKLGLEGINGLPRNTSLANIILSVKESRPAETLLCEVCDNDPARVASKICADCSLTYCLSCFRQLHPMRGTLKYHVIKDPGRSAMPVSRCLSPVFDSKSSRLTPAKDSYGTDTESGDESGTYANQDKVESIRRQIKNKKKELNNAMKTVQNLLKTVEEETEERMREVRSICSHINECVGEREAALLTILSQQRHESVKQCLSLSSEVKAQTLTLELLEDKVNDVLSVNALQPGSDVINDITSLQEKVAAIQSRALTMKAKLIPRQPKFGEVEVTKYVATLDFVRENKLTSPVFTEFHHRPVNGGPALVELKWKAIKNANKIILSARTKDAKGLDISTSVELPGSMTSYVMALPWGDTEYHMTLEASTDDVLLKYPMIGRNLRTLPYIHCFKARFNPATCHKKIAVLSGRDEIVHRKCKMANLNNACQITTSFQRLDTLEGAMADECLPLLPHIYWETILYFHVFGKLGDSKLLCDVGVCKHGSENDSALLCDNTKACCAYLVRRSNKIALEFWNGFNRETLPRSIPVLDLDQETEKTVKLGFYFDAMKRLFAIVSPGNNAILCQIHMKYTGVIPLCGLYCFDQVFGMIKFTEPQKLPNVLCKLIKGNTV</sequence>
<dbReference type="GO" id="GO:0061630">
    <property type="term" value="F:ubiquitin protein ligase activity"/>
    <property type="evidence" value="ECO:0007669"/>
    <property type="project" value="TreeGrafter"/>
</dbReference>
<dbReference type="OrthoDB" id="6057309at2759"/>
<dbReference type="InterPro" id="IPR027370">
    <property type="entry name" value="Znf-RING_euk"/>
</dbReference>
<dbReference type="STRING" id="6526.A0A2C9M4N0"/>
<keyword evidence="3" id="KW-0862">Zinc</keyword>
<evidence type="ECO:0000313" key="8">
    <source>
        <dbReference type="Proteomes" id="UP000076420"/>
    </source>
</evidence>
<accession>A0A2C9M4N0</accession>
<dbReference type="VEuPathDB" id="VectorBase:BGLB038464"/>
<feature type="domain" description="RING-type" evidence="6">
    <location>
        <begin position="13"/>
        <end position="71"/>
    </location>
</feature>
<dbReference type="EnsemblMetazoa" id="BGLB038464-RA">
    <property type="protein sequence ID" value="BGLB038464-PA"/>
    <property type="gene ID" value="BGLB038464"/>
</dbReference>
<organism evidence="7 8">
    <name type="scientific">Biomphalaria glabrata</name>
    <name type="common">Bloodfluke planorb</name>
    <name type="synonym">Freshwater snail</name>
    <dbReference type="NCBI Taxonomy" id="6526"/>
    <lineage>
        <taxon>Eukaryota</taxon>
        <taxon>Metazoa</taxon>
        <taxon>Spiralia</taxon>
        <taxon>Lophotrochozoa</taxon>
        <taxon>Mollusca</taxon>
        <taxon>Gastropoda</taxon>
        <taxon>Heterobranchia</taxon>
        <taxon>Euthyneura</taxon>
        <taxon>Panpulmonata</taxon>
        <taxon>Hygrophila</taxon>
        <taxon>Lymnaeoidea</taxon>
        <taxon>Planorbidae</taxon>
        <taxon>Biomphalaria</taxon>
    </lineage>
</organism>
<keyword evidence="1" id="KW-0479">Metal-binding</keyword>
<dbReference type="SUPFAM" id="SSF57850">
    <property type="entry name" value="RING/U-box"/>
    <property type="match status" value="1"/>
</dbReference>
<dbReference type="Gene3D" id="4.10.830.40">
    <property type="match status" value="1"/>
</dbReference>
<dbReference type="SMART" id="SM00184">
    <property type="entry name" value="RING"/>
    <property type="match status" value="1"/>
</dbReference>
<evidence type="ECO:0000256" key="1">
    <source>
        <dbReference type="ARBA" id="ARBA00022723"/>
    </source>
</evidence>
<dbReference type="VEuPathDB" id="VectorBase:BGLAX_032129"/>
<name>A0A2C9M4N0_BIOGL</name>
<reference evidence="7" key="1">
    <citation type="submission" date="2020-05" db="UniProtKB">
        <authorList>
            <consortium name="EnsemblMetazoa"/>
        </authorList>
    </citation>
    <scope>IDENTIFICATION</scope>
    <source>
        <strain evidence="7">BB02</strain>
    </source>
</reference>
<feature type="region of interest" description="Disordered" evidence="5">
    <location>
        <begin position="171"/>
        <end position="200"/>
    </location>
</feature>
<evidence type="ECO:0000256" key="4">
    <source>
        <dbReference type="PROSITE-ProRule" id="PRU00175"/>
    </source>
</evidence>
<dbReference type="InterPro" id="IPR001841">
    <property type="entry name" value="Znf_RING"/>
</dbReference>
<evidence type="ECO:0000313" key="7">
    <source>
        <dbReference type="EnsemblMetazoa" id="BGLB038464-PA"/>
    </source>
</evidence>
<dbReference type="Gene3D" id="1.20.58.60">
    <property type="match status" value="1"/>
</dbReference>
<dbReference type="KEGG" id="bgt:106057684"/>
<evidence type="ECO:0000256" key="2">
    <source>
        <dbReference type="ARBA" id="ARBA00022771"/>
    </source>
</evidence>
<dbReference type="InterPro" id="IPR017907">
    <property type="entry name" value="Znf_RING_CS"/>
</dbReference>
<dbReference type="InterPro" id="IPR047153">
    <property type="entry name" value="TRIM45/56/19-like"/>
</dbReference>
<proteinExistence type="predicted"/>
<keyword evidence="2 4" id="KW-0863">Zinc-finger</keyword>
<dbReference type="PANTHER" id="PTHR25462">
    <property type="entry name" value="BONUS, ISOFORM C-RELATED"/>
    <property type="match status" value="1"/>
</dbReference>
<evidence type="ECO:0000256" key="5">
    <source>
        <dbReference type="SAM" id="MobiDB-lite"/>
    </source>
</evidence>
<evidence type="ECO:0000259" key="6">
    <source>
        <dbReference type="PROSITE" id="PS50089"/>
    </source>
</evidence>
<dbReference type="Proteomes" id="UP000076420">
    <property type="component" value="Unassembled WGS sequence"/>
</dbReference>
<dbReference type="PROSITE" id="PS00518">
    <property type="entry name" value="ZF_RING_1"/>
    <property type="match status" value="1"/>
</dbReference>
<protein>
    <recommendedName>
        <fullName evidence="6">RING-type domain-containing protein</fullName>
    </recommendedName>
</protein>
<dbReference type="PROSITE" id="PS50089">
    <property type="entry name" value="ZF_RING_2"/>
    <property type="match status" value="1"/>
</dbReference>
<gene>
    <name evidence="7" type="primary">106057684</name>
</gene>